<organism evidence="3 4">
    <name type="scientific">Daedalea quercina L-15889</name>
    <dbReference type="NCBI Taxonomy" id="1314783"/>
    <lineage>
        <taxon>Eukaryota</taxon>
        <taxon>Fungi</taxon>
        <taxon>Dikarya</taxon>
        <taxon>Basidiomycota</taxon>
        <taxon>Agaricomycotina</taxon>
        <taxon>Agaricomycetes</taxon>
        <taxon>Polyporales</taxon>
        <taxon>Fomitopsis</taxon>
    </lineage>
</organism>
<accession>A0A165NE19</accession>
<keyword evidence="1" id="KW-1133">Transmembrane helix</keyword>
<evidence type="ECO:0000256" key="2">
    <source>
        <dbReference type="SAM" id="SignalP"/>
    </source>
</evidence>
<feature type="transmembrane region" description="Helical" evidence="1">
    <location>
        <begin position="209"/>
        <end position="227"/>
    </location>
</feature>
<keyword evidence="2" id="KW-0732">Signal</keyword>
<evidence type="ECO:0000313" key="4">
    <source>
        <dbReference type="Proteomes" id="UP000076727"/>
    </source>
</evidence>
<reference evidence="3 4" key="1">
    <citation type="journal article" date="2016" name="Mol. Biol. Evol.">
        <title>Comparative Genomics of Early-Diverging Mushroom-Forming Fungi Provides Insights into the Origins of Lignocellulose Decay Capabilities.</title>
        <authorList>
            <person name="Nagy L.G."/>
            <person name="Riley R."/>
            <person name="Tritt A."/>
            <person name="Adam C."/>
            <person name="Daum C."/>
            <person name="Floudas D."/>
            <person name="Sun H."/>
            <person name="Yadav J.S."/>
            <person name="Pangilinan J."/>
            <person name="Larsson K.H."/>
            <person name="Matsuura K."/>
            <person name="Barry K."/>
            <person name="Labutti K."/>
            <person name="Kuo R."/>
            <person name="Ohm R.A."/>
            <person name="Bhattacharya S.S."/>
            <person name="Shirouzu T."/>
            <person name="Yoshinaga Y."/>
            <person name="Martin F.M."/>
            <person name="Grigoriev I.V."/>
            <person name="Hibbett D.S."/>
        </authorList>
    </citation>
    <scope>NUCLEOTIDE SEQUENCE [LARGE SCALE GENOMIC DNA]</scope>
    <source>
        <strain evidence="3 4">L-15889</strain>
    </source>
</reference>
<feature type="chain" id="PRO_5012475407" evidence="2">
    <location>
        <begin position="16"/>
        <end position="461"/>
    </location>
</feature>
<gene>
    <name evidence="3" type="ORF">DAEQUDRAFT_739745</name>
</gene>
<dbReference type="OrthoDB" id="2794471at2759"/>
<proteinExistence type="predicted"/>
<feature type="signal peptide" evidence="2">
    <location>
        <begin position="1"/>
        <end position="15"/>
    </location>
</feature>
<dbReference type="EMBL" id="KV429083">
    <property type="protein sequence ID" value="KZT66859.1"/>
    <property type="molecule type" value="Genomic_DNA"/>
</dbReference>
<dbReference type="Proteomes" id="UP000076727">
    <property type="component" value="Unassembled WGS sequence"/>
</dbReference>
<evidence type="ECO:0000256" key="1">
    <source>
        <dbReference type="SAM" id="Phobius"/>
    </source>
</evidence>
<name>A0A165NE19_9APHY</name>
<feature type="transmembrane region" description="Helical" evidence="1">
    <location>
        <begin position="239"/>
        <end position="260"/>
    </location>
</feature>
<dbReference type="AlphaFoldDB" id="A0A165NE19"/>
<sequence>MHISSLGALVSGALAALRLSSKDFTCRMWDKSVGGICPLITDTRPYILAEIHDKLGSDLGFTLEDMPKIHRSFVDLEYGTVYISYDSIGTPYPNLFHIEGGERRIWAMKAPNPWPAIMRRFAEDTRKWSATTDLVLVPPPMTKDLIVRPVPGELIVWVPPNTCPPGQRPRRKSPPSLEVEDESVLASFIHTVLDGARQHTNFVSRRTVIGLYALVTGYLAIATLLGLEPLRNAWRGSTLGHIVGHLGVSAVLGSVGFTLYGSTLLVTALNGLPTDAEVQQAADDDMDRLERRRDAARRDNALMASPRPIIAYDLANYKLLPHFAHRPLLIVFQNGPIPTPLAIVHPPMRPRTWSSMTVMEARAAPSNGPMKMSSEYEDEAFCKNTLLGSKALLRRQAPGIKLFGLWKSAVRRHENLRALRDRMGEDAALRHAQEGREILRQNLRTMIMMGIREQLSVQADD</sequence>
<evidence type="ECO:0000313" key="3">
    <source>
        <dbReference type="EMBL" id="KZT66859.1"/>
    </source>
</evidence>
<keyword evidence="1" id="KW-0812">Transmembrane</keyword>
<keyword evidence="4" id="KW-1185">Reference proteome</keyword>
<keyword evidence="1" id="KW-0472">Membrane</keyword>
<protein>
    <submittedName>
        <fullName evidence="3">Uncharacterized protein</fullName>
    </submittedName>
</protein>